<proteinExistence type="predicted"/>
<dbReference type="HOGENOM" id="CLU_1805953_0_0_1"/>
<dbReference type="InParanoid" id="Q2H961"/>
<keyword evidence="2" id="KW-1185">Reference proteome</keyword>
<accession>Q2H961</accession>
<sequence>MLHPEMLFWDMPKHYREGGDSVVKRQHAVGEGREPHQRSIRNLVKSICCCEDVFVRVSWWLLGPVPLEELGLGWIFIFRNLVRARINRTKSYESTLHRAPISGSLPPIGLPKKISDDASHSNHDMPHIPPLINIARQVGIDLT</sequence>
<gene>
    <name evidence="1" type="ORF">CHGG_03243</name>
</gene>
<reference evidence="2" key="1">
    <citation type="journal article" date="2015" name="Genome Announc.">
        <title>Draft genome sequence of the cellulolytic fungus Chaetomium globosum.</title>
        <authorList>
            <person name="Cuomo C.A."/>
            <person name="Untereiner W.A."/>
            <person name="Ma L.-J."/>
            <person name="Grabherr M."/>
            <person name="Birren B.W."/>
        </authorList>
    </citation>
    <scope>NUCLEOTIDE SEQUENCE [LARGE SCALE GENOMIC DNA]</scope>
    <source>
        <strain evidence="2">ATCC 6205 / CBS 148.51 / DSM 1962 / NBRC 6347 / NRRL 1970</strain>
    </source>
</reference>
<evidence type="ECO:0000313" key="2">
    <source>
        <dbReference type="Proteomes" id="UP000001056"/>
    </source>
</evidence>
<dbReference type="AlphaFoldDB" id="Q2H961"/>
<dbReference type="Proteomes" id="UP000001056">
    <property type="component" value="Unassembled WGS sequence"/>
</dbReference>
<protein>
    <submittedName>
        <fullName evidence="1">Uncharacterized protein</fullName>
    </submittedName>
</protein>
<organism evidence="1 2">
    <name type="scientific">Chaetomium globosum (strain ATCC 6205 / CBS 148.51 / DSM 1962 / NBRC 6347 / NRRL 1970)</name>
    <name type="common">Soil fungus</name>
    <dbReference type="NCBI Taxonomy" id="306901"/>
    <lineage>
        <taxon>Eukaryota</taxon>
        <taxon>Fungi</taxon>
        <taxon>Dikarya</taxon>
        <taxon>Ascomycota</taxon>
        <taxon>Pezizomycotina</taxon>
        <taxon>Sordariomycetes</taxon>
        <taxon>Sordariomycetidae</taxon>
        <taxon>Sordariales</taxon>
        <taxon>Chaetomiaceae</taxon>
        <taxon>Chaetomium</taxon>
    </lineage>
</organism>
<dbReference type="RefSeq" id="XP_001229759.1">
    <property type="nucleotide sequence ID" value="XM_001229758.1"/>
</dbReference>
<evidence type="ECO:0000313" key="1">
    <source>
        <dbReference type="EMBL" id="EAQ91308.1"/>
    </source>
</evidence>
<dbReference type="OrthoDB" id="10585652at2759"/>
<dbReference type="VEuPathDB" id="FungiDB:CHGG_03243"/>
<name>Q2H961_CHAGB</name>
<dbReference type="EMBL" id="CH408030">
    <property type="protein sequence ID" value="EAQ91308.1"/>
    <property type="molecule type" value="Genomic_DNA"/>
</dbReference>
<dbReference type="GeneID" id="4388618"/>